<sequence>MLAFGLATQYAHAQSSVILYGIADTGIRFQTNQATKTGSANNWFLSDGAVTGSRWGVSGQEDLGAGTSAIFGLESGFSLTNGTSGQQGQLFGRFAWVGLSNPLYGTVRMGRQYGIAFEFVAQFDPISVGNVGPNEWEAALIGARYDNTVTYANTFGPAAIKLQRSFGNQAGSAVEGSTTAGNLIFGNGPLKAGIFGQQSLDAHEHAMDAGGVGLSYQFNKAVIDTYYFETRRDAGFTPSPSNSGLALANTSMIGNYYTAAGPGTQSTPRTDHLVQLGGTYTVRPTLLLTLAGLFDWTTNVAPGKSGKSGSIYGIADYYLSKRTDVYLEADYSHLSGASVNDPNSPMGTFGGKSSSIGTMVGLRTRF</sequence>
<evidence type="ECO:0000313" key="12">
    <source>
        <dbReference type="EMBL" id="QBR03882.1"/>
    </source>
</evidence>
<evidence type="ECO:0000256" key="2">
    <source>
        <dbReference type="ARBA" id="ARBA00011233"/>
    </source>
</evidence>
<keyword evidence="5" id="KW-0812">Transmembrane</keyword>
<dbReference type="AlphaFoldDB" id="A0A4P7DAT5"/>
<dbReference type="InterPro" id="IPR023614">
    <property type="entry name" value="Porin_dom_sf"/>
</dbReference>
<dbReference type="Proteomes" id="UP000295727">
    <property type="component" value="Chromosome 4"/>
</dbReference>
<keyword evidence="4" id="KW-1134">Transmembrane beta strand</keyword>
<dbReference type="GO" id="GO:0046930">
    <property type="term" value="C:pore complex"/>
    <property type="evidence" value="ECO:0007669"/>
    <property type="project" value="UniProtKB-KW"/>
</dbReference>
<evidence type="ECO:0000256" key="6">
    <source>
        <dbReference type="ARBA" id="ARBA00022729"/>
    </source>
</evidence>
<dbReference type="InterPro" id="IPR033900">
    <property type="entry name" value="Gram_neg_porin_domain"/>
</dbReference>
<evidence type="ECO:0000256" key="7">
    <source>
        <dbReference type="ARBA" id="ARBA00023065"/>
    </source>
</evidence>
<dbReference type="GO" id="GO:0015288">
    <property type="term" value="F:porin activity"/>
    <property type="evidence" value="ECO:0007669"/>
    <property type="project" value="UniProtKB-KW"/>
</dbReference>
<comment type="subcellular location">
    <subcellularLocation>
        <location evidence="1">Cell outer membrane</location>
        <topology evidence="1">Multi-pass membrane protein</topology>
    </subcellularLocation>
</comment>
<evidence type="ECO:0000256" key="5">
    <source>
        <dbReference type="ARBA" id="ARBA00022692"/>
    </source>
</evidence>
<keyword evidence="13" id="KW-1185">Reference proteome</keyword>
<dbReference type="Gene3D" id="2.40.160.10">
    <property type="entry name" value="Porin"/>
    <property type="match status" value="1"/>
</dbReference>
<dbReference type="GO" id="GO:0006811">
    <property type="term" value="P:monoatomic ion transport"/>
    <property type="evidence" value="ECO:0007669"/>
    <property type="project" value="UniProtKB-KW"/>
</dbReference>
<dbReference type="SUPFAM" id="SSF56935">
    <property type="entry name" value="Porins"/>
    <property type="match status" value="1"/>
</dbReference>
<accession>A0A4P7DAT5</accession>
<dbReference type="OrthoDB" id="8982743at2"/>
<evidence type="ECO:0000256" key="10">
    <source>
        <dbReference type="ARBA" id="ARBA00023237"/>
    </source>
</evidence>
<keyword evidence="9" id="KW-0472">Membrane</keyword>
<evidence type="ECO:0000259" key="11">
    <source>
        <dbReference type="Pfam" id="PF13609"/>
    </source>
</evidence>
<dbReference type="PANTHER" id="PTHR34501">
    <property type="entry name" value="PROTEIN YDDL-RELATED"/>
    <property type="match status" value="1"/>
</dbReference>
<keyword evidence="3" id="KW-0813">Transport</keyword>
<dbReference type="KEGG" id="ppai:E1956_40510"/>
<keyword evidence="8" id="KW-0626">Porin</keyword>
<dbReference type="CDD" id="cd00342">
    <property type="entry name" value="gram_neg_porins"/>
    <property type="match status" value="1"/>
</dbReference>
<proteinExistence type="predicted"/>
<gene>
    <name evidence="12" type="ORF">E1956_40510</name>
</gene>
<dbReference type="GO" id="GO:0009279">
    <property type="term" value="C:cell outer membrane"/>
    <property type="evidence" value="ECO:0007669"/>
    <property type="project" value="UniProtKB-SubCell"/>
</dbReference>
<evidence type="ECO:0000256" key="3">
    <source>
        <dbReference type="ARBA" id="ARBA00022448"/>
    </source>
</evidence>
<dbReference type="PANTHER" id="PTHR34501:SF9">
    <property type="entry name" value="MAJOR OUTER MEMBRANE PROTEIN P.IA"/>
    <property type="match status" value="1"/>
</dbReference>
<dbReference type="InterPro" id="IPR050298">
    <property type="entry name" value="Gram-neg_bact_OMP"/>
</dbReference>
<protein>
    <submittedName>
        <fullName evidence="12">Porin</fullName>
    </submittedName>
</protein>
<evidence type="ECO:0000256" key="9">
    <source>
        <dbReference type="ARBA" id="ARBA00023136"/>
    </source>
</evidence>
<dbReference type="EMBL" id="CP038151">
    <property type="protein sequence ID" value="QBR03882.1"/>
    <property type="molecule type" value="Genomic_DNA"/>
</dbReference>
<evidence type="ECO:0000313" key="13">
    <source>
        <dbReference type="Proteomes" id="UP000295727"/>
    </source>
</evidence>
<evidence type="ECO:0000256" key="1">
    <source>
        <dbReference type="ARBA" id="ARBA00004571"/>
    </source>
</evidence>
<organism evidence="12 13">
    <name type="scientific">Paraburkholderia pallida</name>
    <dbReference type="NCBI Taxonomy" id="2547399"/>
    <lineage>
        <taxon>Bacteria</taxon>
        <taxon>Pseudomonadati</taxon>
        <taxon>Pseudomonadota</taxon>
        <taxon>Betaproteobacteria</taxon>
        <taxon>Burkholderiales</taxon>
        <taxon>Burkholderiaceae</taxon>
        <taxon>Paraburkholderia</taxon>
    </lineage>
</organism>
<keyword evidence="10" id="KW-0998">Cell outer membrane</keyword>
<dbReference type="Pfam" id="PF13609">
    <property type="entry name" value="Porin_4"/>
    <property type="match status" value="1"/>
</dbReference>
<keyword evidence="6" id="KW-0732">Signal</keyword>
<evidence type="ECO:0000256" key="4">
    <source>
        <dbReference type="ARBA" id="ARBA00022452"/>
    </source>
</evidence>
<comment type="subunit">
    <text evidence="2">Homotrimer.</text>
</comment>
<evidence type="ECO:0000256" key="8">
    <source>
        <dbReference type="ARBA" id="ARBA00023114"/>
    </source>
</evidence>
<name>A0A4P7DAT5_9BURK</name>
<feature type="domain" description="Porin" evidence="11">
    <location>
        <begin position="5"/>
        <end position="335"/>
    </location>
</feature>
<keyword evidence="7" id="KW-0406">Ion transport</keyword>
<reference evidence="12 13" key="1">
    <citation type="submission" date="2019-03" db="EMBL/GenBank/DDBJ databases">
        <title>Paraburkholderia sp. 7MH5, isolated from subtropical forest soil.</title>
        <authorList>
            <person name="Gao Z.-H."/>
            <person name="Qiu L.-H."/>
        </authorList>
    </citation>
    <scope>NUCLEOTIDE SEQUENCE [LARGE SCALE GENOMIC DNA]</scope>
    <source>
        <strain evidence="12 13">7MH5</strain>
    </source>
</reference>